<organism evidence="2 3">
    <name type="scientific">Massariosphaeria phaeospora</name>
    <dbReference type="NCBI Taxonomy" id="100035"/>
    <lineage>
        <taxon>Eukaryota</taxon>
        <taxon>Fungi</taxon>
        <taxon>Dikarya</taxon>
        <taxon>Ascomycota</taxon>
        <taxon>Pezizomycotina</taxon>
        <taxon>Dothideomycetes</taxon>
        <taxon>Pleosporomycetidae</taxon>
        <taxon>Pleosporales</taxon>
        <taxon>Pleosporales incertae sedis</taxon>
        <taxon>Massariosphaeria</taxon>
    </lineage>
</organism>
<dbReference type="AlphaFoldDB" id="A0A7C8MHK5"/>
<name>A0A7C8MHK5_9PLEO</name>
<evidence type="ECO:0000313" key="2">
    <source>
        <dbReference type="EMBL" id="KAF2875603.1"/>
    </source>
</evidence>
<dbReference type="OrthoDB" id="97518at2759"/>
<sequence length="196" mass="21211">MAGLAPVPAPIGVYANLIAQAPETIVLKEKVLSLTGDSFHIKLANGTPILQVEGKVMSISGRKKVRDMAGNHLFDICKELLHLHTTFVIKDPQDQKVMEVKSKFALFGSKAVATFTSSNGKQEELLMKGNFFDTTADITDEAQGGIVVAQIDRKLLSGKDIFFGQQTYAVKIAPGVDMALIAAMCICLDEKNNESK</sequence>
<dbReference type="PANTHER" id="PTHR31087">
    <property type="match status" value="1"/>
</dbReference>
<dbReference type="InterPro" id="IPR007612">
    <property type="entry name" value="LOR"/>
</dbReference>
<comment type="similarity">
    <text evidence="1">Belongs to the LOR family.</text>
</comment>
<dbReference type="Pfam" id="PF04525">
    <property type="entry name" value="LOR"/>
    <property type="match status" value="1"/>
</dbReference>
<accession>A0A7C8MHK5</accession>
<protein>
    <submittedName>
        <fullName evidence="2">Tubby C-terminal-like domain-containing protein</fullName>
    </submittedName>
</protein>
<keyword evidence="3" id="KW-1185">Reference proteome</keyword>
<evidence type="ECO:0000256" key="1">
    <source>
        <dbReference type="ARBA" id="ARBA00005437"/>
    </source>
</evidence>
<dbReference type="InterPro" id="IPR025659">
    <property type="entry name" value="Tubby-like_C"/>
</dbReference>
<dbReference type="Gene3D" id="2.40.160.200">
    <property type="entry name" value="LURP1-related"/>
    <property type="match status" value="1"/>
</dbReference>
<dbReference type="Proteomes" id="UP000481861">
    <property type="component" value="Unassembled WGS sequence"/>
</dbReference>
<dbReference type="PANTHER" id="PTHR31087:SF161">
    <property type="entry name" value="TUBBY C 2 FAMILY PROTEIN"/>
    <property type="match status" value="1"/>
</dbReference>
<dbReference type="SUPFAM" id="SSF54518">
    <property type="entry name" value="Tubby C-terminal domain-like"/>
    <property type="match status" value="1"/>
</dbReference>
<gene>
    <name evidence="2" type="ORF">BDV95DRAFT_562246</name>
</gene>
<proteinExistence type="inferred from homology"/>
<dbReference type="InterPro" id="IPR038595">
    <property type="entry name" value="LOR_sf"/>
</dbReference>
<reference evidence="2 3" key="1">
    <citation type="submission" date="2020-01" db="EMBL/GenBank/DDBJ databases">
        <authorList>
            <consortium name="DOE Joint Genome Institute"/>
            <person name="Haridas S."/>
            <person name="Albert R."/>
            <person name="Binder M."/>
            <person name="Bloem J."/>
            <person name="Labutti K."/>
            <person name="Salamov A."/>
            <person name="Andreopoulos B."/>
            <person name="Baker S.E."/>
            <person name="Barry K."/>
            <person name="Bills G."/>
            <person name="Bluhm B.H."/>
            <person name="Cannon C."/>
            <person name="Castanera R."/>
            <person name="Culley D.E."/>
            <person name="Daum C."/>
            <person name="Ezra D."/>
            <person name="Gonzalez J.B."/>
            <person name="Henrissat B."/>
            <person name="Kuo A."/>
            <person name="Liang C."/>
            <person name="Lipzen A."/>
            <person name="Lutzoni F."/>
            <person name="Magnuson J."/>
            <person name="Mondo S."/>
            <person name="Nolan M."/>
            <person name="Ohm R."/>
            <person name="Pangilinan J."/>
            <person name="Park H.-J.H."/>
            <person name="Ramirez L."/>
            <person name="Alfaro M."/>
            <person name="Sun H."/>
            <person name="Tritt A."/>
            <person name="Yoshinaga Y."/>
            <person name="Zwiers L.-H.L."/>
            <person name="Turgeon B.G."/>
            <person name="Goodwin S.B."/>
            <person name="Spatafora J.W."/>
            <person name="Crous P.W."/>
            <person name="Grigoriev I.V."/>
        </authorList>
    </citation>
    <scope>NUCLEOTIDE SEQUENCE [LARGE SCALE GENOMIC DNA]</scope>
    <source>
        <strain evidence="2 3">CBS 611.86</strain>
    </source>
</reference>
<evidence type="ECO:0000313" key="3">
    <source>
        <dbReference type="Proteomes" id="UP000481861"/>
    </source>
</evidence>
<dbReference type="EMBL" id="JAADJZ010000004">
    <property type="protein sequence ID" value="KAF2875603.1"/>
    <property type="molecule type" value="Genomic_DNA"/>
</dbReference>
<comment type="caution">
    <text evidence="2">The sequence shown here is derived from an EMBL/GenBank/DDBJ whole genome shotgun (WGS) entry which is preliminary data.</text>
</comment>